<organism evidence="9 10">
    <name type="scientific">Desulfovibrio ferrophilus</name>
    <dbReference type="NCBI Taxonomy" id="241368"/>
    <lineage>
        <taxon>Bacteria</taxon>
        <taxon>Pseudomonadati</taxon>
        <taxon>Thermodesulfobacteriota</taxon>
        <taxon>Desulfovibrionia</taxon>
        <taxon>Desulfovibrionales</taxon>
        <taxon>Desulfovibrionaceae</taxon>
        <taxon>Desulfovibrio</taxon>
    </lineage>
</organism>
<dbReference type="InterPro" id="IPR025943">
    <property type="entry name" value="Sigma_54_int_dom_ATP-bd_2"/>
</dbReference>
<dbReference type="InterPro" id="IPR002078">
    <property type="entry name" value="Sigma_54_int"/>
</dbReference>
<evidence type="ECO:0000256" key="3">
    <source>
        <dbReference type="ARBA" id="ARBA00023015"/>
    </source>
</evidence>
<dbReference type="CDD" id="cd00009">
    <property type="entry name" value="AAA"/>
    <property type="match status" value="1"/>
</dbReference>
<dbReference type="InterPro" id="IPR011006">
    <property type="entry name" value="CheY-like_superfamily"/>
</dbReference>
<dbReference type="SUPFAM" id="SSF52540">
    <property type="entry name" value="P-loop containing nucleoside triphosphate hydrolases"/>
    <property type="match status" value="1"/>
</dbReference>
<dbReference type="Gene3D" id="1.10.10.60">
    <property type="entry name" value="Homeodomain-like"/>
    <property type="match status" value="1"/>
</dbReference>
<dbReference type="GO" id="GO:0006355">
    <property type="term" value="P:regulation of DNA-templated transcription"/>
    <property type="evidence" value="ECO:0007669"/>
    <property type="project" value="InterPro"/>
</dbReference>
<feature type="domain" description="Sigma-54 factor interaction" evidence="7">
    <location>
        <begin position="156"/>
        <end position="384"/>
    </location>
</feature>
<dbReference type="PANTHER" id="PTHR32071">
    <property type="entry name" value="TRANSCRIPTIONAL REGULATORY PROTEIN"/>
    <property type="match status" value="1"/>
</dbReference>
<dbReference type="Gene3D" id="3.40.50.300">
    <property type="entry name" value="P-loop containing nucleotide triphosphate hydrolases"/>
    <property type="match status" value="1"/>
</dbReference>
<feature type="modified residue" description="4-aspartylphosphate" evidence="6">
    <location>
        <position position="61"/>
    </location>
</feature>
<dbReference type="PROSITE" id="PS00676">
    <property type="entry name" value="SIGMA54_INTERACT_2"/>
    <property type="match status" value="1"/>
</dbReference>
<dbReference type="Gene3D" id="1.10.8.60">
    <property type="match status" value="1"/>
</dbReference>
<dbReference type="Pfam" id="PF02954">
    <property type="entry name" value="HTH_8"/>
    <property type="match status" value="1"/>
</dbReference>
<evidence type="ECO:0000256" key="2">
    <source>
        <dbReference type="ARBA" id="ARBA00022840"/>
    </source>
</evidence>
<dbReference type="PROSITE" id="PS50045">
    <property type="entry name" value="SIGMA54_INTERACT_4"/>
    <property type="match status" value="1"/>
</dbReference>
<gene>
    <name evidence="9" type="ORF">DFE_2442</name>
</gene>
<dbReference type="KEGG" id="dfl:DFE_2442"/>
<dbReference type="Pfam" id="PF00072">
    <property type="entry name" value="Response_reg"/>
    <property type="match status" value="1"/>
</dbReference>
<evidence type="ECO:0000259" key="8">
    <source>
        <dbReference type="PROSITE" id="PS50110"/>
    </source>
</evidence>
<evidence type="ECO:0000313" key="9">
    <source>
        <dbReference type="EMBL" id="BBD09168.1"/>
    </source>
</evidence>
<dbReference type="FunFam" id="3.40.50.300:FF:000006">
    <property type="entry name" value="DNA-binding transcriptional regulator NtrC"/>
    <property type="match status" value="1"/>
</dbReference>
<dbReference type="PROSITE" id="PS00675">
    <property type="entry name" value="SIGMA54_INTERACT_1"/>
    <property type="match status" value="1"/>
</dbReference>
<dbReference type="InterPro" id="IPR025944">
    <property type="entry name" value="Sigma_54_int_dom_CS"/>
</dbReference>
<dbReference type="Proteomes" id="UP000269883">
    <property type="component" value="Chromosome"/>
</dbReference>
<keyword evidence="6" id="KW-0597">Phosphoprotein</keyword>
<dbReference type="InterPro" id="IPR003593">
    <property type="entry name" value="AAA+_ATPase"/>
</dbReference>
<evidence type="ECO:0000256" key="4">
    <source>
        <dbReference type="ARBA" id="ARBA00023125"/>
    </source>
</evidence>
<dbReference type="InterPro" id="IPR009057">
    <property type="entry name" value="Homeodomain-like_sf"/>
</dbReference>
<dbReference type="PROSITE" id="PS00688">
    <property type="entry name" value="SIGMA54_INTERACT_3"/>
    <property type="match status" value="1"/>
</dbReference>
<dbReference type="InterPro" id="IPR058031">
    <property type="entry name" value="AAA_lid_NorR"/>
</dbReference>
<protein>
    <submittedName>
        <fullName evidence="9">Two component, sigma54 specific, transcriptional regulator, Fis family</fullName>
    </submittedName>
</protein>
<dbReference type="Pfam" id="PF00158">
    <property type="entry name" value="Sigma54_activat"/>
    <property type="match status" value="1"/>
</dbReference>
<evidence type="ECO:0000313" key="10">
    <source>
        <dbReference type="Proteomes" id="UP000269883"/>
    </source>
</evidence>
<dbReference type="PANTHER" id="PTHR32071:SF13">
    <property type="entry name" value="RESPONSE REGULATOR HSFA"/>
    <property type="match status" value="1"/>
</dbReference>
<keyword evidence="3" id="KW-0805">Transcription regulation</keyword>
<keyword evidence="10" id="KW-1185">Reference proteome</keyword>
<keyword evidence="4" id="KW-0238">DNA-binding</keyword>
<accession>A0A2Z6B143</accession>
<dbReference type="InterPro" id="IPR027417">
    <property type="entry name" value="P-loop_NTPase"/>
</dbReference>
<evidence type="ECO:0000259" key="7">
    <source>
        <dbReference type="PROSITE" id="PS50045"/>
    </source>
</evidence>
<dbReference type="PRINTS" id="PR01590">
    <property type="entry name" value="HTHFIS"/>
</dbReference>
<dbReference type="GO" id="GO:0005524">
    <property type="term" value="F:ATP binding"/>
    <property type="evidence" value="ECO:0007669"/>
    <property type="project" value="UniProtKB-KW"/>
</dbReference>
<keyword evidence="5" id="KW-0804">Transcription</keyword>
<dbReference type="AlphaFoldDB" id="A0A2Z6B143"/>
<dbReference type="InterPro" id="IPR001789">
    <property type="entry name" value="Sig_transdc_resp-reg_receiver"/>
</dbReference>
<dbReference type="SUPFAM" id="SSF46689">
    <property type="entry name" value="Homeodomain-like"/>
    <property type="match status" value="1"/>
</dbReference>
<dbReference type="RefSeq" id="WP_126379908.1">
    <property type="nucleotide sequence ID" value="NZ_AP017378.1"/>
</dbReference>
<feature type="domain" description="Response regulatory" evidence="8">
    <location>
        <begin position="10"/>
        <end position="126"/>
    </location>
</feature>
<dbReference type="EMBL" id="AP017378">
    <property type="protein sequence ID" value="BBD09168.1"/>
    <property type="molecule type" value="Genomic_DNA"/>
</dbReference>
<evidence type="ECO:0000256" key="5">
    <source>
        <dbReference type="ARBA" id="ARBA00023163"/>
    </source>
</evidence>
<dbReference type="SMART" id="SM00382">
    <property type="entry name" value="AAA"/>
    <property type="match status" value="1"/>
</dbReference>
<dbReference type="InterPro" id="IPR025662">
    <property type="entry name" value="Sigma_54_int_dom_ATP-bd_1"/>
</dbReference>
<name>A0A2Z6B143_9BACT</name>
<evidence type="ECO:0000256" key="1">
    <source>
        <dbReference type="ARBA" id="ARBA00022741"/>
    </source>
</evidence>
<dbReference type="Pfam" id="PF25601">
    <property type="entry name" value="AAA_lid_14"/>
    <property type="match status" value="1"/>
</dbReference>
<dbReference type="InterPro" id="IPR002197">
    <property type="entry name" value="HTH_Fis"/>
</dbReference>
<evidence type="ECO:0000256" key="6">
    <source>
        <dbReference type="PROSITE-ProRule" id="PRU00169"/>
    </source>
</evidence>
<dbReference type="PROSITE" id="PS50110">
    <property type="entry name" value="RESPONSE_REGULATORY"/>
    <property type="match status" value="1"/>
</dbReference>
<proteinExistence type="predicted"/>
<dbReference type="SUPFAM" id="SSF52172">
    <property type="entry name" value="CheY-like"/>
    <property type="match status" value="1"/>
</dbReference>
<sequence>MPNSEQKRFRTLAVDDEHEVLESFRLTLLAGGMRDVQTCDDGREVLSILDADPSIRLVLLDLIMPYMGGQSLLKSIQETHPEVVVVVITALDDLNTAVECMKDGAFDYLVKPVEKVRLLSCVKRAYEHQFMVSENRALKKRVLSDTREHPKAFEGVVTRSPAMLSLFQYAEAIAASPEAVLITGETGVGKELVARGIHAMSGRKGKLVSVNVAGLDEQSFSDTLFGHRKGAFTGAHSNRDGLLKTAENGTLFMDEIGDLTPALQVKLLRLLQEREYYPLGSDLPRKADVRILVATHRNLREDSGGVPFRRDLYYRLQTHLVHIPPLRKRKEDLPLLVNHFLALTAAKLDKKTPSAPKELVSLLSSYSFPGNIRELETMLFDAVGKHRGGLLSLTSIKERIFEGHVENHHEGEEDDGRTSIFTHADTLPTLHEARIQLIEEALRRSGNNQSVAARYLGISQPALSRHLKRQQSENQ</sequence>
<keyword evidence="1" id="KW-0547">Nucleotide-binding</keyword>
<dbReference type="GO" id="GO:0043565">
    <property type="term" value="F:sequence-specific DNA binding"/>
    <property type="evidence" value="ECO:0007669"/>
    <property type="project" value="InterPro"/>
</dbReference>
<keyword evidence="2" id="KW-0067">ATP-binding</keyword>
<dbReference type="GO" id="GO:0000160">
    <property type="term" value="P:phosphorelay signal transduction system"/>
    <property type="evidence" value="ECO:0007669"/>
    <property type="project" value="InterPro"/>
</dbReference>
<dbReference type="OrthoDB" id="9763792at2"/>
<dbReference type="Gene3D" id="3.40.50.2300">
    <property type="match status" value="1"/>
</dbReference>
<reference evidence="9 10" key="1">
    <citation type="journal article" date="2018" name="Sci. Adv.">
        <title>Multi-heme cytochromes provide a pathway for survival in energy-limited environments.</title>
        <authorList>
            <person name="Deng X."/>
            <person name="Dohmae N."/>
            <person name="Nealson K.H."/>
            <person name="Hashimoto K."/>
            <person name="Okamoto A."/>
        </authorList>
    </citation>
    <scope>NUCLEOTIDE SEQUENCE [LARGE SCALE GENOMIC DNA]</scope>
    <source>
        <strain evidence="9 10">IS5</strain>
    </source>
</reference>
<dbReference type="SMART" id="SM00448">
    <property type="entry name" value="REC"/>
    <property type="match status" value="1"/>
</dbReference>